<proteinExistence type="predicted"/>
<evidence type="ECO:0000313" key="2">
    <source>
        <dbReference type="EMBL" id="GJN41826.1"/>
    </source>
</evidence>
<evidence type="ECO:0000259" key="1">
    <source>
        <dbReference type="Pfam" id="PF13454"/>
    </source>
</evidence>
<dbReference type="EMBL" id="BQKK01000001">
    <property type="protein sequence ID" value="GJN41826.1"/>
    <property type="molecule type" value="Genomic_DNA"/>
</dbReference>
<dbReference type="InterPro" id="IPR052189">
    <property type="entry name" value="L-asp_N-monooxygenase_NS-form"/>
</dbReference>
<sequence length="669" mass="74609">MKYTMPTTSPSIAIIGLGPRGVSTLERLVAHLNAVENPPQEFHLHLIDEAQHGSGRIWNTSQTKALCMNTFAHGMTLFSEPGSTVDAPVVEGPTIYEWVRLHLGHNEEVSAEKRAYVDKHPLDDALWERFSTEELEQIRPESYPLRALYGYYLVWFYNSVLQDIPEWVRVHSHKARAVSIEDHGDFDVIALNNGESVQASATIAVTGWQKQGLAEQEKWIAQTLEDHPDLNWIRANNPIEQDVSSIKDNEKVLSRGLGMGFFDILILTTEERGGQFVEDSNAAGGLRYIATGKEPTYFASSRRGYPFMPQADDGGLPPAAEIPRLKKVVAELSDREGRRSIDYDVEVWPAVLRDAYHAYVKTLARVEPDALKADLDTVVQAIDDAEVDASVVFNGVSAMDDVISQYTTKRFSLLRWMHLLPANFDSSEELTAYLMQRLEEDLKDAEAGQDSPVRAALWSLGFSRKPTQVLGAEGRYTVESRHHMFDKAIALAQLACSGPPIFRTRQLMALVDAGVVKFIGGYPLLDTDRNTGEWTMSSPSSGGVRYRGTTLFDAWVHKPDIRKTPLDPLMKDLVDKERVVPFTDVWEDGTELPTASVAQHPQSRRVLDAEGQEDPRLHMVGIPAHAQYPDTTISPPLPGTDSWFIQEADKAATSAFNITLSMNKMNQAV</sequence>
<evidence type="ECO:0000313" key="3">
    <source>
        <dbReference type="Proteomes" id="UP001054925"/>
    </source>
</evidence>
<dbReference type="PANTHER" id="PTHR40254">
    <property type="entry name" value="BLR0577 PROTEIN"/>
    <property type="match status" value="1"/>
</dbReference>
<protein>
    <submittedName>
        <fullName evidence="2">Exopolyphosphatase</fullName>
    </submittedName>
</protein>
<dbReference type="Proteomes" id="UP001054925">
    <property type="component" value="Unassembled WGS sequence"/>
</dbReference>
<name>A0AAV5G4F2_CORAM</name>
<feature type="domain" description="FAD-dependent urate hydroxylase HpyO/Asp monooxygenase CreE-like FAD/NAD(P)-binding" evidence="1">
    <location>
        <begin position="13"/>
        <end position="207"/>
    </location>
</feature>
<dbReference type="InterPro" id="IPR038732">
    <property type="entry name" value="HpyO/CreE_NAD-binding"/>
</dbReference>
<accession>A0AAV5G4F2</accession>
<dbReference type="Pfam" id="PF13454">
    <property type="entry name" value="NAD_binding_9"/>
    <property type="match status" value="1"/>
</dbReference>
<reference evidence="2" key="1">
    <citation type="submission" date="2021-12" db="EMBL/GenBank/DDBJ databases">
        <title>Draft genome sequence of Corynebacterium ammoniagenes strain T-723.</title>
        <authorList>
            <person name="Matsuzawa M."/>
            <person name="Hiratani M."/>
            <person name="Abe I."/>
            <person name="Tsuji Y."/>
            <person name="Nakamura J."/>
        </authorList>
    </citation>
    <scope>NUCLEOTIDE SEQUENCE</scope>
    <source>
        <strain evidence="2">T-723</strain>
    </source>
</reference>
<gene>
    <name evidence="2" type="ORF">CAT723_03050</name>
</gene>
<dbReference type="AlphaFoldDB" id="A0AAV5G4F2"/>
<dbReference type="PANTHER" id="PTHR40254:SF1">
    <property type="entry name" value="BLR0577 PROTEIN"/>
    <property type="match status" value="1"/>
</dbReference>
<organism evidence="2 3">
    <name type="scientific">Corynebacterium ammoniagenes</name>
    <name type="common">Brevibacterium ammoniagenes</name>
    <dbReference type="NCBI Taxonomy" id="1697"/>
    <lineage>
        <taxon>Bacteria</taxon>
        <taxon>Bacillati</taxon>
        <taxon>Actinomycetota</taxon>
        <taxon>Actinomycetes</taxon>
        <taxon>Mycobacteriales</taxon>
        <taxon>Corynebacteriaceae</taxon>
        <taxon>Corynebacterium</taxon>
    </lineage>
</organism>
<comment type="caution">
    <text evidence="2">The sequence shown here is derived from an EMBL/GenBank/DDBJ whole genome shotgun (WGS) entry which is preliminary data.</text>
</comment>